<evidence type="ECO:0000313" key="2">
    <source>
        <dbReference type="Proteomes" id="UP001359559"/>
    </source>
</evidence>
<accession>A0AAN9IRB2</accession>
<evidence type="ECO:0000313" key="1">
    <source>
        <dbReference type="EMBL" id="KAK7284828.1"/>
    </source>
</evidence>
<comment type="caution">
    <text evidence="1">The sequence shown here is derived from an EMBL/GenBank/DDBJ whole genome shotgun (WGS) entry which is preliminary data.</text>
</comment>
<dbReference type="Proteomes" id="UP001359559">
    <property type="component" value="Unassembled WGS sequence"/>
</dbReference>
<keyword evidence="2" id="KW-1185">Reference proteome</keyword>
<gene>
    <name evidence="1" type="ORF">RJT34_19581</name>
</gene>
<reference evidence="1 2" key="1">
    <citation type="submission" date="2024-01" db="EMBL/GenBank/DDBJ databases">
        <title>The genomes of 5 underutilized Papilionoideae crops provide insights into root nodulation and disease resistance.</title>
        <authorList>
            <person name="Yuan L."/>
        </authorList>
    </citation>
    <scope>NUCLEOTIDE SEQUENCE [LARGE SCALE GENOMIC DNA]</scope>
    <source>
        <strain evidence="1">LY-2023</strain>
        <tissue evidence="1">Leaf</tissue>
    </source>
</reference>
<sequence>MSGSLLTSEGSKFVAEASGCLTIHRKGECELLAVLDQSLNLLKDDMSIGPFLHEACIYSPGLSYGGMVLTVSDKSHRLIYVATFLQDAPIEVSKGRDAKSVALPMINTTYDNLPTCRTSEPLREIGRLRTQSSMSLLFQALLSVGSSNLDQLVSSSAERDKDKDLWNLE</sequence>
<proteinExistence type="predicted"/>
<dbReference type="AlphaFoldDB" id="A0AAN9IRB2"/>
<protein>
    <submittedName>
        <fullName evidence="1">Uncharacterized protein</fullName>
    </submittedName>
</protein>
<dbReference type="EMBL" id="JAYKXN010000005">
    <property type="protein sequence ID" value="KAK7284828.1"/>
    <property type="molecule type" value="Genomic_DNA"/>
</dbReference>
<organism evidence="1 2">
    <name type="scientific">Clitoria ternatea</name>
    <name type="common">Butterfly pea</name>
    <dbReference type="NCBI Taxonomy" id="43366"/>
    <lineage>
        <taxon>Eukaryota</taxon>
        <taxon>Viridiplantae</taxon>
        <taxon>Streptophyta</taxon>
        <taxon>Embryophyta</taxon>
        <taxon>Tracheophyta</taxon>
        <taxon>Spermatophyta</taxon>
        <taxon>Magnoliopsida</taxon>
        <taxon>eudicotyledons</taxon>
        <taxon>Gunneridae</taxon>
        <taxon>Pentapetalae</taxon>
        <taxon>rosids</taxon>
        <taxon>fabids</taxon>
        <taxon>Fabales</taxon>
        <taxon>Fabaceae</taxon>
        <taxon>Papilionoideae</taxon>
        <taxon>50 kb inversion clade</taxon>
        <taxon>NPAAA clade</taxon>
        <taxon>indigoferoid/millettioid clade</taxon>
        <taxon>Phaseoleae</taxon>
        <taxon>Clitoria</taxon>
    </lineage>
</organism>
<name>A0AAN9IRB2_CLITE</name>